<dbReference type="OrthoDB" id="9761650at2"/>
<dbReference type="Proteomes" id="UP000325255">
    <property type="component" value="Unassembled WGS sequence"/>
</dbReference>
<dbReference type="InterPro" id="IPR025154">
    <property type="entry name" value="Put_metallopeptidase_dom"/>
</dbReference>
<evidence type="ECO:0000259" key="3">
    <source>
        <dbReference type="Pfam" id="PF09967"/>
    </source>
</evidence>
<feature type="domain" description="VWA-like" evidence="3">
    <location>
        <begin position="274"/>
        <end position="395"/>
    </location>
</feature>
<feature type="region of interest" description="Disordered" evidence="1">
    <location>
        <begin position="137"/>
        <end position="196"/>
    </location>
</feature>
<evidence type="ECO:0000256" key="1">
    <source>
        <dbReference type="SAM" id="MobiDB-lite"/>
    </source>
</evidence>
<dbReference type="InterPro" id="IPR018698">
    <property type="entry name" value="VWA-like_dom"/>
</dbReference>
<feature type="domain" description="Putative metallopeptidase" evidence="4">
    <location>
        <begin position="9"/>
        <end position="265"/>
    </location>
</feature>
<dbReference type="AlphaFoldDB" id="A0A5M6IK92"/>
<dbReference type="Pfam" id="PF09967">
    <property type="entry name" value="DUF2201"/>
    <property type="match status" value="1"/>
</dbReference>
<dbReference type="Pfam" id="PF13203">
    <property type="entry name" value="DUF2201_N"/>
    <property type="match status" value="1"/>
</dbReference>
<dbReference type="PANTHER" id="PTHR38730">
    <property type="entry name" value="SLL7028 PROTEIN"/>
    <property type="match status" value="1"/>
</dbReference>
<gene>
    <name evidence="5" type="ORF">F1189_27880</name>
</gene>
<feature type="compositionally biased region" description="Basic and acidic residues" evidence="1">
    <location>
        <begin position="187"/>
        <end position="196"/>
    </location>
</feature>
<protein>
    <recommendedName>
        <fullName evidence="7">Metallopeptidase domain-containing protein</fullName>
    </recommendedName>
</protein>
<evidence type="ECO:0000259" key="4">
    <source>
        <dbReference type="Pfam" id="PF13203"/>
    </source>
</evidence>
<keyword evidence="6" id="KW-1185">Reference proteome</keyword>
<evidence type="ECO:0008006" key="7">
    <source>
        <dbReference type="Google" id="ProtNLM"/>
    </source>
</evidence>
<evidence type="ECO:0000313" key="5">
    <source>
        <dbReference type="EMBL" id="KAA5608670.1"/>
    </source>
</evidence>
<dbReference type="EMBL" id="VWPK01000072">
    <property type="protein sequence ID" value="KAA5608670.1"/>
    <property type="molecule type" value="Genomic_DNA"/>
</dbReference>
<dbReference type="PANTHER" id="PTHR38730:SF1">
    <property type="entry name" value="SLL7028 PROTEIN"/>
    <property type="match status" value="1"/>
</dbReference>
<name>A0A5M6IK92_9PROT</name>
<comment type="caution">
    <text evidence="5">The sequence shown here is derived from an EMBL/GenBank/DDBJ whole genome shotgun (WGS) entry which is preliminary data.</text>
</comment>
<organism evidence="5 6">
    <name type="scientific">Rhodovastum atsumiense</name>
    <dbReference type="NCBI Taxonomy" id="504468"/>
    <lineage>
        <taxon>Bacteria</taxon>
        <taxon>Pseudomonadati</taxon>
        <taxon>Pseudomonadota</taxon>
        <taxon>Alphaproteobacteria</taxon>
        <taxon>Acetobacterales</taxon>
        <taxon>Acetobacteraceae</taxon>
        <taxon>Rhodovastum</taxon>
    </lineage>
</organism>
<proteinExistence type="predicted"/>
<feature type="chain" id="PRO_5024404535" description="Metallopeptidase domain-containing protein" evidence="2">
    <location>
        <begin position="27"/>
        <end position="400"/>
    </location>
</feature>
<accession>A0A5M6IK92</accession>
<keyword evidence="2" id="KW-0732">Signal</keyword>
<evidence type="ECO:0000256" key="2">
    <source>
        <dbReference type="SAM" id="SignalP"/>
    </source>
</evidence>
<feature type="signal peptide" evidence="2">
    <location>
        <begin position="1"/>
        <end position="26"/>
    </location>
</feature>
<sequence length="400" mass="43504">MRMLPPIITRARARLMARAPFFGALALGLDWIAEPGLDTMATDGRAIFYNPGWCAEIGTERTAAVIAHEVLHIVLKHHLRRGARLPGLWNIAADFAINATLLKDGFVLPDDLLIDHAGRFTGLPAEAIYERLLQEQPTRPAPAAPDVGPSGPGATSLDAPASSGPAGEPRWGQVRDLTQMDGSPLPESRRRQAGRDLDVRIRQAAAMARRAGKLPSTLVEMIAAGAPRIDWRDRFRQVFDGTRREALDWGRPNRRFLPHGLYLPGWRRSGAGVIAFVLDTSGSISPRELAAYTAEVLGILEETSPDRIVLIQCDTAVCRVEDLRPGEGFDSIEVEGRGGTKFQPAFDWIATNLPQAAAIVYATDLAAADEPVDPGIPTIWLTPTRGRSVGFGEVVERDLT</sequence>
<reference evidence="5 6" key="1">
    <citation type="submission" date="2019-09" db="EMBL/GenBank/DDBJ databases">
        <title>Genome sequence of Rhodovastum atsumiense, a diverse member of the Acetobacteraceae family of non-sulfur purple photosynthetic bacteria.</title>
        <authorList>
            <person name="Meyer T."/>
            <person name="Kyndt J."/>
        </authorList>
    </citation>
    <scope>NUCLEOTIDE SEQUENCE [LARGE SCALE GENOMIC DNA]</scope>
    <source>
        <strain evidence="5 6">DSM 21279</strain>
    </source>
</reference>
<evidence type="ECO:0000313" key="6">
    <source>
        <dbReference type="Proteomes" id="UP000325255"/>
    </source>
</evidence>